<evidence type="ECO:0000313" key="3">
    <source>
        <dbReference type="Proteomes" id="UP000003455"/>
    </source>
</evidence>
<dbReference type="Pfam" id="PF00085">
    <property type="entry name" value="Thioredoxin"/>
    <property type="match status" value="1"/>
</dbReference>
<dbReference type="InterPro" id="IPR036249">
    <property type="entry name" value="Thioredoxin-like_sf"/>
</dbReference>
<gene>
    <name evidence="2" type="ORF">HMPREF0769_10615</name>
</gene>
<dbReference type="EMBL" id="ACJA02000001">
    <property type="protein sequence ID" value="EFH96613.1"/>
    <property type="molecule type" value="Genomic_DNA"/>
</dbReference>
<dbReference type="InterPro" id="IPR013766">
    <property type="entry name" value="Thioredoxin_domain"/>
</dbReference>
<organism evidence="2 3">
    <name type="scientific">Staphylococcus aureus subsp. aureus MN8</name>
    <dbReference type="NCBI Taxonomy" id="548470"/>
    <lineage>
        <taxon>Bacteria</taxon>
        <taxon>Bacillati</taxon>
        <taxon>Bacillota</taxon>
        <taxon>Bacilli</taxon>
        <taxon>Bacillales</taxon>
        <taxon>Staphylococcaceae</taxon>
        <taxon>Staphylococcus</taxon>
    </lineage>
</organism>
<dbReference type="AlphaFoldDB" id="A0A0E1XCU4"/>
<dbReference type="Gene3D" id="3.40.30.10">
    <property type="entry name" value="Glutaredoxin"/>
    <property type="match status" value="1"/>
</dbReference>
<name>A0A0E1XCU4_STAAU</name>
<dbReference type="Proteomes" id="UP000003455">
    <property type="component" value="Chromosome"/>
</dbReference>
<reference evidence="2 3" key="1">
    <citation type="submission" date="2010-05" db="EMBL/GenBank/DDBJ databases">
        <authorList>
            <person name="Muzny D."/>
            <person name="Qin X."/>
            <person name="Buhay C."/>
            <person name="Dugan-Rocha S."/>
            <person name="Ding Y."/>
            <person name="Chen G."/>
            <person name="Hawes A."/>
            <person name="Holder M."/>
            <person name="Jhangiani S."/>
            <person name="Johnson A."/>
            <person name="Khan Z."/>
            <person name="Li Z."/>
            <person name="Liu W."/>
            <person name="Liu X."/>
            <person name="Perez L."/>
            <person name="Shen H."/>
            <person name="Wang Q."/>
            <person name="Watt J."/>
            <person name="Xi L."/>
            <person name="Xin Y."/>
            <person name="Zhou J."/>
            <person name="Deng J."/>
            <person name="Jiang H."/>
            <person name="Liu Y."/>
            <person name="Qu J."/>
            <person name="Song X.-Z."/>
            <person name="Zhang L."/>
            <person name="Villasana D."/>
            <person name="Johnson A."/>
            <person name="Liu J."/>
            <person name="Liyanage D."/>
            <person name="Lorensuhewa L."/>
            <person name="Robinson T."/>
            <person name="Song A."/>
            <person name="Song B.-B."/>
            <person name="Dinh H."/>
            <person name="Thornton R."/>
            <person name="Coyle M."/>
            <person name="Francisco L."/>
            <person name="Jackson L."/>
            <person name="Javaid M."/>
            <person name="Korchina V."/>
            <person name="Kovar C."/>
            <person name="Mata R."/>
            <person name="Mathew T."/>
            <person name="Ngo R."/>
            <person name="Nguyen L."/>
            <person name="Nguyen N."/>
            <person name="Okwuonu G."/>
            <person name="Ongeri F."/>
            <person name="Pham C."/>
            <person name="Simmons D."/>
            <person name="Wilczek-Boney K."/>
            <person name="Hale W."/>
            <person name="Jakkamsetti A."/>
            <person name="Pham P."/>
            <person name="Ruth R."/>
            <person name="San Lucas F."/>
            <person name="Warren J."/>
            <person name="Zhang J."/>
            <person name="Zhao Z."/>
            <person name="Zhou C."/>
            <person name="Zhu D."/>
            <person name="Lee S."/>
            <person name="Bess C."/>
            <person name="Blankenburg K."/>
            <person name="Forbes L."/>
            <person name="Fu Q."/>
            <person name="Gubbala S."/>
            <person name="Hirani K."/>
            <person name="Jayaseelan J.C."/>
            <person name="Lara F."/>
            <person name="Munidasa M."/>
            <person name="Palculict T."/>
            <person name="Patil S."/>
            <person name="Pu L.-L."/>
            <person name="Saada N."/>
            <person name="Tang L."/>
            <person name="Weissenberger G."/>
            <person name="Zhu Y."/>
            <person name="Hemphill L."/>
            <person name="Shang Y."/>
            <person name="Youmans B."/>
            <person name="Ayvaz T."/>
            <person name="Ross M."/>
            <person name="Santibanez J."/>
            <person name="Aqrawi P."/>
            <person name="Gross S."/>
            <person name="Joshi V."/>
            <person name="Fowler G."/>
            <person name="Nazareth L."/>
            <person name="Reid J."/>
            <person name="Worley K."/>
            <person name="Petrosino J."/>
            <person name="Highlander S."/>
            <person name="Gibbs R."/>
        </authorList>
    </citation>
    <scope>NUCLEOTIDE SEQUENCE [LARGE SCALE GENOMIC DNA]</scope>
    <source>
        <strain evidence="2 3">MN8</strain>
    </source>
</reference>
<protein>
    <recommendedName>
        <fullName evidence="1">Thioredoxin domain-containing protein</fullName>
    </recommendedName>
</protein>
<dbReference type="CDD" id="cd02947">
    <property type="entry name" value="TRX_family"/>
    <property type="match status" value="1"/>
</dbReference>
<dbReference type="HOGENOM" id="CLU_090389_16_1_9"/>
<evidence type="ECO:0000313" key="2">
    <source>
        <dbReference type="EMBL" id="EFH96613.1"/>
    </source>
</evidence>
<accession>A0A0E1XCU4</accession>
<comment type="caution">
    <text evidence="2">The sequence shown here is derived from an EMBL/GenBank/DDBJ whole genome shotgun (WGS) entry which is preliminary data.</text>
</comment>
<sequence length="121" mass="14199">MFEMVKQLNSVEAFREFIHQYPLAVVHVMRDQCSVCHAVLPQIEDLMQSYPNVPLAVINQSQVEAIAGELNIFTVPVDLIFMNGKEMHRQGRFIDMQRFEHHLKQMNDSVNNDVDEHEYRK</sequence>
<dbReference type="SUPFAM" id="SSF52833">
    <property type="entry name" value="Thioredoxin-like"/>
    <property type="match status" value="1"/>
</dbReference>
<proteinExistence type="predicted"/>
<feature type="domain" description="Thioredoxin" evidence="1">
    <location>
        <begin position="10"/>
        <end position="90"/>
    </location>
</feature>
<evidence type="ECO:0000259" key="1">
    <source>
        <dbReference type="Pfam" id="PF00085"/>
    </source>
</evidence>